<dbReference type="PRINTS" id="PR00007">
    <property type="entry name" value="COMPLEMNTC1Q"/>
</dbReference>
<organism evidence="7 9">
    <name type="scientific">Acanthaster planci</name>
    <name type="common">Crown-of-thorns starfish</name>
    <dbReference type="NCBI Taxonomy" id="133434"/>
    <lineage>
        <taxon>Eukaryota</taxon>
        <taxon>Metazoa</taxon>
        <taxon>Echinodermata</taxon>
        <taxon>Eleutherozoa</taxon>
        <taxon>Asterozoa</taxon>
        <taxon>Asteroidea</taxon>
        <taxon>Valvatacea</taxon>
        <taxon>Valvatida</taxon>
        <taxon>Acanthasteridae</taxon>
        <taxon>Acanthaster</taxon>
    </lineage>
</organism>
<dbReference type="GeneID" id="110990809"/>
<dbReference type="InterPro" id="IPR001073">
    <property type="entry name" value="C1q_dom"/>
</dbReference>
<evidence type="ECO:0000259" key="6">
    <source>
        <dbReference type="PROSITE" id="PS50871"/>
    </source>
</evidence>
<dbReference type="PANTHER" id="PTHR15427:SF33">
    <property type="entry name" value="COLLAGEN IV NC1 DOMAIN-CONTAINING PROTEIN"/>
    <property type="match status" value="1"/>
</dbReference>
<dbReference type="Pfam" id="PF00386">
    <property type="entry name" value="C1q"/>
    <property type="match status" value="1"/>
</dbReference>
<comment type="subcellular location">
    <subcellularLocation>
        <location evidence="1">Secreted</location>
    </subcellularLocation>
</comment>
<evidence type="ECO:0000256" key="4">
    <source>
        <dbReference type="SAM" id="MobiDB-lite"/>
    </source>
</evidence>
<dbReference type="Pfam" id="PF01391">
    <property type="entry name" value="Collagen"/>
    <property type="match status" value="2"/>
</dbReference>
<gene>
    <name evidence="8 9" type="primary">LOC110990809</name>
</gene>
<name>A0A8B8A1P1_ACAPL</name>
<keyword evidence="3 5" id="KW-0732">Signal</keyword>
<feature type="domain" description="C1q" evidence="6">
    <location>
        <begin position="194"/>
        <end position="329"/>
    </location>
</feature>
<dbReference type="OMA" id="MQICFAN"/>
<keyword evidence="7" id="KW-1185">Reference proteome</keyword>
<keyword evidence="2" id="KW-0964">Secreted</keyword>
<evidence type="ECO:0000313" key="7">
    <source>
        <dbReference type="Proteomes" id="UP000694845"/>
    </source>
</evidence>
<dbReference type="PANTHER" id="PTHR15427">
    <property type="entry name" value="EMILIN ELASTIN MICROFIBRIL INTERFACE-LOCATED PROTEIN ELASTIN MICROFIBRIL INTERFACER"/>
    <property type="match status" value="1"/>
</dbReference>
<dbReference type="InterPro" id="IPR050392">
    <property type="entry name" value="Collagen/C1q_domain"/>
</dbReference>
<feature type="compositionally biased region" description="Low complexity" evidence="4">
    <location>
        <begin position="169"/>
        <end position="178"/>
    </location>
</feature>
<evidence type="ECO:0000256" key="2">
    <source>
        <dbReference type="ARBA" id="ARBA00022525"/>
    </source>
</evidence>
<protein>
    <submittedName>
        <fullName evidence="8 9">Complement C1q tumor necrosis factor-related protein 3-like</fullName>
    </submittedName>
</protein>
<proteinExistence type="predicted"/>
<dbReference type="GO" id="GO:0005581">
    <property type="term" value="C:collagen trimer"/>
    <property type="evidence" value="ECO:0007669"/>
    <property type="project" value="UniProtKB-KW"/>
</dbReference>
<accession>A0A8B8A1P1</accession>
<dbReference type="AlphaFoldDB" id="A0A8B8A1P1"/>
<dbReference type="Proteomes" id="UP000694845">
    <property type="component" value="Unplaced"/>
</dbReference>
<feature type="signal peptide" evidence="5">
    <location>
        <begin position="1"/>
        <end position="24"/>
    </location>
</feature>
<evidence type="ECO:0000313" key="9">
    <source>
        <dbReference type="RefSeq" id="XP_022111599.1"/>
    </source>
</evidence>
<dbReference type="OrthoDB" id="5875591at2759"/>
<dbReference type="SUPFAM" id="SSF49842">
    <property type="entry name" value="TNF-like"/>
    <property type="match status" value="1"/>
</dbReference>
<reference evidence="8 9" key="1">
    <citation type="submission" date="2025-04" db="UniProtKB">
        <authorList>
            <consortium name="RefSeq"/>
        </authorList>
    </citation>
    <scope>IDENTIFICATION</scope>
</reference>
<dbReference type="RefSeq" id="XP_022111599.1">
    <property type="nucleotide sequence ID" value="XM_022255907.1"/>
</dbReference>
<dbReference type="RefSeq" id="XP_022111598.1">
    <property type="nucleotide sequence ID" value="XM_022255906.1"/>
</dbReference>
<feature type="chain" id="PRO_5044665781" evidence="5">
    <location>
        <begin position="25"/>
        <end position="329"/>
    </location>
</feature>
<dbReference type="PROSITE" id="PS50871">
    <property type="entry name" value="C1Q"/>
    <property type="match status" value="1"/>
</dbReference>
<evidence type="ECO:0000256" key="3">
    <source>
        <dbReference type="ARBA" id="ARBA00022729"/>
    </source>
</evidence>
<feature type="region of interest" description="Disordered" evidence="4">
    <location>
        <begin position="53"/>
        <end position="196"/>
    </location>
</feature>
<evidence type="ECO:0000256" key="5">
    <source>
        <dbReference type="SAM" id="SignalP"/>
    </source>
</evidence>
<dbReference type="Gene3D" id="2.60.120.40">
    <property type="match status" value="1"/>
</dbReference>
<evidence type="ECO:0000313" key="8">
    <source>
        <dbReference type="RefSeq" id="XP_022111598.1"/>
    </source>
</evidence>
<evidence type="ECO:0000256" key="1">
    <source>
        <dbReference type="ARBA" id="ARBA00004613"/>
    </source>
</evidence>
<sequence>MMQICFANVFSIAILLGSTIKLRAAITGPVPTEDGGPGPQACPMCCHGPPAGIPGTPGLPGSPGPYGPAGSKGDAGEPGLKGEMGSIGAMGERGPPGNPGPKGEDGVGLPGKVGPQGPPGAVGPTGEAGVKGRRGEPGPIGAMGQRGGPGNPGPKGKNGMGLPGEIGPRGRPGTVGPTGEAGVKGQKGEPGEPGETPGVAFTVTRTTNSDTSTSSLTHLAFQHTETLLPAGTRFDLDTATFTCKVPGTYVFMYSVLKHPSSSSLSVYLRKNNSVIVSGYSNDSSKYDQVSGGAVVVLQRGDTVYLTMTGRAYSDSDHESSFSGFLLFAE</sequence>
<dbReference type="InterPro" id="IPR008983">
    <property type="entry name" value="Tumour_necrosis_fac-like_dom"/>
</dbReference>
<dbReference type="KEGG" id="aplc:110990809"/>
<dbReference type="SMART" id="SM00110">
    <property type="entry name" value="C1Q"/>
    <property type="match status" value="1"/>
</dbReference>
<dbReference type="InterPro" id="IPR008160">
    <property type="entry name" value="Collagen"/>
</dbReference>